<evidence type="ECO:0000313" key="2">
    <source>
        <dbReference type="Proteomes" id="UP000186309"/>
    </source>
</evidence>
<proteinExistence type="predicted"/>
<accession>A0A1U7CS88</accession>
<protein>
    <submittedName>
        <fullName evidence="1">Uncharacterized protein</fullName>
    </submittedName>
</protein>
<organism evidence="1 2">
    <name type="scientific">Paludisphaera borealis</name>
    <dbReference type="NCBI Taxonomy" id="1387353"/>
    <lineage>
        <taxon>Bacteria</taxon>
        <taxon>Pseudomonadati</taxon>
        <taxon>Planctomycetota</taxon>
        <taxon>Planctomycetia</taxon>
        <taxon>Isosphaerales</taxon>
        <taxon>Isosphaeraceae</taxon>
        <taxon>Paludisphaera</taxon>
    </lineage>
</organism>
<name>A0A1U7CS88_9BACT</name>
<sequence>MDSERCPMCDKATVVAGHIPLHKAGAHRFEPTRFPTFRLWGQAPACSSDFRACLACGHVWTYLRPEDLRAFIEKHGDAETRRKLSQYQKVPLEQDLL</sequence>
<dbReference type="AlphaFoldDB" id="A0A1U7CS88"/>
<gene>
    <name evidence="1" type="ORF">BSF38_03287</name>
</gene>
<dbReference type="EMBL" id="CP019082">
    <property type="protein sequence ID" value="APW61759.1"/>
    <property type="molecule type" value="Genomic_DNA"/>
</dbReference>
<keyword evidence="2" id="KW-1185">Reference proteome</keyword>
<dbReference type="Proteomes" id="UP000186309">
    <property type="component" value="Chromosome"/>
</dbReference>
<dbReference type="KEGG" id="pbor:BSF38_03287"/>
<dbReference type="RefSeq" id="WP_145952168.1">
    <property type="nucleotide sequence ID" value="NZ_CP019082.1"/>
</dbReference>
<reference evidence="2" key="1">
    <citation type="submission" date="2016-12" db="EMBL/GenBank/DDBJ databases">
        <title>Comparative genomics of four Isosphaeraceae planctomycetes: a common pool of plasmids and glycoside hydrolase genes.</title>
        <authorList>
            <person name="Ivanova A."/>
        </authorList>
    </citation>
    <scope>NUCLEOTIDE SEQUENCE [LARGE SCALE GENOMIC DNA]</scope>
    <source>
        <strain evidence="2">PX4</strain>
    </source>
</reference>
<evidence type="ECO:0000313" key="1">
    <source>
        <dbReference type="EMBL" id="APW61759.1"/>
    </source>
</evidence>